<name>A0A1C9CFF0_9FLOR</name>
<evidence type="ECO:0000256" key="2">
    <source>
        <dbReference type="ARBA" id="ARBA00022980"/>
    </source>
</evidence>
<dbReference type="InterPro" id="IPR038584">
    <property type="entry name" value="Ribosomal_bL33_sf"/>
</dbReference>
<proteinExistence type="inferred from homology"/>
<keyword evidence="2 5" id="KW-0689">Ribosomal protein</keyword>
<evidence type="ECO:0000256" key="1">
    <source>
        <dbReference type="ARBA" id="ARBA00007596"/>
    </source>
</evidence>
<dbReference type="RefSeq" id="YP_009297551.1">
    <property type="nucleotide sequence ID" value="NC_031177.1"/>
</dbReference>
<dbReference type="PROSITE" id="PS00582">
    <property type="entry name" value="RIBOSOMAL_L33"/>
    <property type="match status" value="1"/>
</dbReference>
<dbReference type="NCBIfam" id="NF001860">
    <property type="entry name" value="PRK00595.1"/>
    <property type="match status" value="1"/>
</dbReference>
<gene>
    <name evidence="5" type="primary">rpl33</name>
    <name evidence="5" type="ORF">Hrvl_035</name>
</gene>
<dbReference type="PANTHER" id="PTHR43168">
    <property type="entry name" value="50S RIBOSOMAL PROTEIN L33, CHLOROPLASTIC"/>
    <property type="match status" value="1"/>
</dbReference>
<dbReference type="AlphaFoldDB" id="A0A1C9CFF0"/>
<dbReference type="PANTHER" id="PTHR43168:SF2">
    <property type="entry name" value="LARGE RIBOSOMAL SUBUNIT PROTEIN BL33C"/>
    <property type="match status" value="1"/>
</dbReference>
<dbReference type="SUPFAM" id="SSF57829">
    <property type="entry name" value="Zn-binding ribosomal proteins"/>
    <property type="match status" value="1"/>
</dbReference>
<keyword evidence="3" id="KW-0687">Ribonucleoprotein</keyword>
<dbReference type="HAMAP" id="MF_00294">
    <property type="entry name" value="Ribosomal_bL33"/>
    <property type="match status" value="1"/>
</dbReference>
<evidence type="ECO:0000256" key="4">
    <source>
        <dbReference type="ARBA" id="ARBA00035276"/>
    </source>
</evidence>
<dbReference type="GO" id="GO:0005737">
    <property type="term" value="C:cytoplasm"/>
    <property type="evidence" value="ECO:0007669"/>
    <property type="project" value="UniProtKB-ARBA"/>
</dbReference>
<dbReference type="InterPro" id="IPR001705">
    <property type="entry name" value="Ribosomal_bL33"/>
</dbReference>
<evidence type="ECO:0000313" key="5">
    <source>
        <dbReference type="EMBL" id="AOM67095.1"/>
    </source>
</evidence>
<dbReference type="Gene3D" id="2.20.28.120">
    <property type="entry name" value="Ribosomal protein L33"/>
    <property type="match status" value="1"/>
</dbReference>
<dbReference type="GO" id="GO:1990904">
    <property type="term" value="C:ribonucleoprotein complex"/>
    <property type="evidence" value="ECO:0007669"/>
    <property type="project" value="UniProtKB-KW"/>
</dbReference>
<geneLocation type="plastid" evidence="5"/>
<dbReference type="NCBIfam" id="TIGR01023">
    <property type="entry name" value="rpmG_bact"/>
    <property type="match status" value="1"/>
</dbReference>
<dbReference type="GO" id="GO:0005840">
    <property type="term" value="C:ribosome"/>
    <property type="evidence" value="ECO:0007669"/>
    <property type="project" value="UniProtKB-KW"/>
</dbReference>
<reference evidence="5" key="1">
    <citation type="journal article" date="2016" name="BMC Biol.">
        <title>Parallel evolution of highly conserved plastid genome architecture in red seaweeds and seed plants.</title>
        <authorList>
            <person name="Lee J."/>
            <person name="Cho C.H."/>
            <person name="Park S.I."/>
            <person name="Choi J.W."/>
            <person name="Song H.S."/>
            <person name="West J.A."/>
            <person name="Bhattacharya D."/>
            <person name="Yoon H.S."/>
        </authorList>
    </citation>
    <scope>NUCLEOTIDE SEQUENCE</scope>
</reference>
<dbReference type="GO" id="GO:0006412">
    <property type="term" value="P:translation"/>
    <property type="evidence" value="ECO:0007669"/>
    <property type="project" value="InterPro"/>
</dbReference>
<dbReference type="InterPro" id="IPR018264">
    <property type="entry name" value="Ribosomal_bL33_CS"/>
</dbReference>
<dbReference type="InterPro" id="IPR011332">
    <property type="entry name" value="Ribosomal_zn-bd"/>
</dbReference>
<dbReference type="Pfam" id="PF00471">
    <property type="entry name" value="Ribosomal_L33"/>
    <property type="match status" value="1"/>
</dbReference>
<sequence length="65" mass="7634">MSKTKGTRIIITLECLCKNSSDKIISQHNTFRYTTTKNRRNTPDKLQLKKFCPQCNCHSIFQEIK</sequence>
<dbReference type="NCBIfam" id="NF001764">
    <property type="entry name" value="PRK00504.1"/>
    <property type="match status" value="1"/>
</dbReference>
<comment type="similarity">
    <text evidence="1">Belongs to the bacterial ribosomal protein bL33 family.</text>
</comment>
<dbReference type="GO" id="GO:0003735">
    <property type="term" value="F:structural constituent of ribosome"/>
    <property type="evidence" value="ECO:0007669"/>
    <property type="project" value="InterPro"/>
</dbReference>
<dbReference type="GeneID" id="29074107"/>
<accession>A0A1C9CFF0</accession>
<dbReference type="EMBL" id="KX284723">
    <property type="protein sequence ID" value="AOM67095.1"/>
    <property type="molecule type" value="Genomic_DNA"/>
</dbReference>
<keyword evidence="5" id="KW-0934">Plastid</keyword>
<protein>
    <recommendedName>
        <fullName evidence="4">Large ribosomal subunit protein bL33c</fullName>
    </recommendedName>
</protein>
<evidence type="ECO:0000256" key="3">
    <source>
        <dbReference type="ARBA" id="ARBA00023274"/>
    </source>
</evidence>
<organism evidence="5">
    <name type="scientific">Hildenbrandia rivularis</name>
    <dbReference type="NCBI Taxonomy" id="135206"/>
    <lineage>
        <taxon>Eukaryota</taxon>
        <taxon>Rhodophyta</taxon>
        <taxon>Florideophyceae</taxon>
        <taxon>Hildenbrandiophycidae</taxon>
        <taxon>Hildenbrandiales</taxon>
        <taxon>Hildenbrandiaceae</taxon>
        <taxon>Hildenbrandia</taxon>
    </lineage>
</organism>